<reference evidence="5" key="2">
    <citation type="journal article" date="2023" name="Int. J. Mol. Sci.">
        <title>De Novo Assembly and Annotation of 11 Diverse Shrub Willow (Salix) Genomes Reveals Novel Gene Organization in Sex-Linked Regions.</title>
        <authorList>
            <person name="Hyden B."/>
            <person name="Feng K."/>
            <person name="Yates T.B."/>
            <person name="Jawdy S."/>
            <person name="Cereghino C."/>
            <person name="Smart L.B."/>
            <person name="Muchero W."/>
        </authorList>
    </citation>
    <scope>NUCLEOTIDE SEQUENCE</scope>
    <source>
        <tissue evidence="5">Shoot tip</tissue>
    </source>
</reference>
<dbReference type="EMBL" id="JAPFFI010000020">
    <property type="protein sequence ID" value="KAJ6340305.1"/>
    <property type="molecule type" value="Genomic_DNA"/>
</dbReference>
<evidence type="ECO:0000313" key="6">
    <source>
        <dbReference type="Proteomes" id="UP001141253"/>
    </source>
</evidence>
<feature type="domain" description="Integrase catalytic" evidence="4">
    <location>
        <begin position="340"/>
        <end position="504"/>
    </location>
</feature>
<proteinExistence type="predicted"/>
<dbReference type="PANTHER" id="PTHR42648:SF26">
    <property type="entry name" value="INTEGRASE CATALYTIC DOMAIN-CONTAINING PROTEIN"/>
    <property type="match status" value="1"/>
</dbReference>
<dbReference type="Pfam" id="PF14223">
    <property type="entry name" value="Retrotran_gag_2"/>
    <property type="match status" value="1"/>
</dbReference>
<dbReference type="InterPro" id="IPR057670">
    <property type="entry name" value="SH3_retrovirus"/>
</dbReference>
<dbReference type="InterPro" id="IPR013103">
    <property type="entry name" value="RVT_2"/>
</dbReference>
<dbReference type="Pfam" id="PF07727">
    <property type="entry name" value="RVT_2"/>
    <property type="match status" value="1"/>
</dbReference>
<dbReference type="Gene3D" id="3.30.420.10">
    <property type="entry name" value="Ribonuclease H-like superfamily/Ribonuclease H"/>
    <property type="match status" value="1"/>
</dbReference>
<dbReference type="InterPro" id="IPR012337">
    <property type="entry name" value="RNaseH-like_sf"/>
</dbReference>
<evidence type="ECO:0000256" key="3">
    <source>
        <dbReference type="SAM" id="MobiDB-lite"/>
    </source>
</evidence>
<keyword evidence="1" id="KW-0479">Metal-binding</keyword>
<evidence type="ECO:0000313" key="5">
    <source>
        <dbReference type="EMBL" id="KAJ6340305.1"/>
    </source>
</evidence>
<dbReference type="Pfam" id="PF25597">
    <property type="entry name" value="SH3_retrovirus"/>
    <property type="match status" value="1"/>
</dbReference>
<dbReference type="InterPro" id="IPR001584">
    <property type="entry name" value="Integrase_cat-core"/>
</dbReference>
<feature type="compositionally biased region" description="Polar residues" evidence="3">
    <location>
        <begin position="612"/>
        <end position="623"/>
    </location>
</feature>
<feature type="compositionally biased region" description="Low complexity" evidence="3">
    <location>
        <begin position="633"/>
        <end position="660"/>
    </location>
</feature>
<dbReference type="PANTHER" id="PTHR42648">
    <property type="entry name" value="TRANSPOSASE, PUTATIVE-RELATED"/>
    <property type="match status" value="1"/>
</dbReference>
<evidence type="ECO:0000259" key="4">
    <source>
        <dbReference type="PROSITE" id="PS50994"/>
    </source>
</evidence>
<reference evidence="5" key="1">
    <citation type="submission" date="2022-10" db="EMBL/GenBank/DDBJ databases">
        <authorList>
            <person name="Hyden B.L."/>
            <person name="Feng K."/>
            <person name="Yates T."/>
            <person name="Jawdy S."/>
            <person name="Smart L.B."/>
            <person name="Muchero W."/>
        </authorList>
    </citation>
    <scope>NUCLEOTIDE SEQUENCE</scope>
    <source>
        <tissue evidence="5">Shoot tip</tissue>
    </source>
</reference>
<comment type="caution">
    <text evidence="5">The sequence shown here is derived from an EMBL/GenBank/DDBJ whole genome shotgun (WGS) entry which is preliminary data.</text>
</comment>
<feature type="region of interest" description="Disordered" evidence="3">
    <location>
        <begin position="604"/>
        <end position="663"/>
    </location>
</feature>
<organism evidence="5 6">
    <name type="scientific">Salix suchowensis</name>
    <dbReference type="NCBI Taxonomy" id="1278906"/>
    <lineage>
        <taxon>Eukaryota</taxon>
        <taxon>Viridiplantae</taxon>
        <taxon>Streptophyta</taxon>
        <taxon>Embryophyta</taxon>
        <taxon>Tracheophyta</taxon>
        <taxon>Spermatophyta</taxon>
        <taxon>Magnoliopsida</taxon>
        <taxon>eudicotyledons</taxon>
        <taxon>Gunneridae</taxon>
        <taxon>Pentapetalae</taxon>
        <taxon>rosids</taxon>
        <taxon>fabids</taxon>
        <taxon>Malpighiales</taxon>
        <taxon>Salicaceae</taxon>
        <taxon>Saliceae</taxon>
        <taxon>Salix</taxon>
    </lineage>
</organism>
<dbReference type="PROSITE" id="PS50994">
    <property type="entry name" value="INTEGRASE"/>
    <property type="match status" value="1"/>
</dbReference>
<dbReference type="Proteomes" id="UP001141253">
    <property type="component" value="Chromosome 15W"/>
</dbReference>
<keyword evidence="2" id="KW-0378">Hydrolase</keyword>
<protein>
    <recommendedName>
        <fullName evidence="4">Integrase catalytic domain-containing protein</fullName>
    </recommendedName>
</protein>
<feature type="region of interest" description="Disordered" evidence="3">
    <location>
        <begin position="1"/>
        <end position="25"/>
    </location>
</feature>
<dbReference type="SUPFAM" id="SSF53098">
    <property type="entry name" value="Ribonuclease H-like"/>
    <property type="match status" value="1"/>
</dbReference>
<evidence type="ECO:0000256" key="1">
    <source>
        <dbReference type="ARBA" id="ARBA00022723"/>
    </source>
</evidence>
<gene>
    <name evidence="5" type="ORF">OIU77_008126</name>
</gene>
<accession>A0ABQ9AJW1</accession>
<feature type="compositionally biased region" description="Low complexity" evidence="3">
    <location>
        <begin position="14"/>
        <end position="25"/>
    </location>
</feature>
<dbReference type="Pfam" id="PF00665">
    <property type="entry name" value="rve"/>
    <property type="match status" value="1"/>
</dbReference>
<dbReference type="InterPro" id="IPR039537">
    <property type="entry name" value="Retrotran_Ty1/copia-like"/>
</dbReference>
<sequence length="920" mass="102252">MAQSDSTNTGINTSPSSPKSAAPDATIASSTAAPSLVPLSNTQQVISLKLTNNNYLFWRMQMKPYLIGQGVFSFVDGSTQCPSPYASDILHLVVDCPTSASVWSTLERALASPSNSRIMQLHGSLQDLHQGDDTVTLYLQRAKGLFDELAAAGRPISLTDFNLYVFRGLRGDFRDLVTTLSTKAEPLSYYELHDHLSTHEFIHRNRLCSLHLFSPHRRGSHRCMLLGVDTRVDKAMVLGDDVVDGKLIHVEIIISKMGSLLEVGRVAAAQTVARQFKPIHITKSMASSTAEDPAMKESADWFPDTGANHHVTPDINGMTSVNPYLGNDQLHVGDGPTGHKTSTPLELIFSDVWGPAPMFSSDGFRYFVIFVDAHTKFIWYYPIALKSDVFNVFQQFQLLVERQFSCKIKNVQTDWGGEYRKLNSFFKTIGIHHRLICPHTHEQNGTVERRHRHIVETGLTMLGQCKAPLKYWNYAFETSVYLINRMPTAVLRNKSPFECLLRQVPDYAFLRVFRCLCFSFLRPYNAHKLDYRFTPCVFLGYNSSHLGYRCLDLSSDRVYICPHVRFNEHVFPFIESTIRSTNSNSTPVAVSNLPSLTLSSVNPVPAPPVPSTNQSAPSPSPSMSIDHYTGTGSAAQVQPSSPSSSAVDSPALPSTLSPSSGHLDQSLPGLDLCVDLSTYSLPQLPSTTVPSAPPLPRQHSMVLRPRQPKTANLSSLSVSSPSIYPSRVLSPSNFEPMSFKEADRFECWHSAMKDEISALHANNTWSLVPFDPSMNVVGCRWVYKIKRRANREVDRYKARLVARGFTQQEGIDYSETFGLVVKPTLCSYAGLCMPLPKDTGPLIKRDSAISQRYLLLWSSSYSRQHFVSSWVLLDADWAGGIDDRKSTGGYMVFLGSTPISWKSASNARLLAPPPKLNIKP</sequence>
<name>A0ABQ9AJW1_9ROSI</name>
<keyword evidence="6" id="KW-1185">Reference proteome</keyword>
<evidence type="ECO:0000256" key="2">
    <source>
        <dbReference type="ARBA" id="ARBA00022801"/>
    </source>
</evidence>
<dbReference type="InterPro" id="IPR036397">
    <property type="entry name" value="RNaseH_sf"/>
</dbReference>
<feature type="compositionally biased region" description="Polar residues" evidence="3">
    <location>
        <begin position="1"/>
        <end position="13"/>
    </location>
</feature>